<keyword evidence="2 7" id="KW-0812">Transmembrane</keyword>
<dbReference type="GO" id="GO:0005385">
    <property type="term" value="F:zinc ion transmembrane transporter activity"/>
    <property type="evidence" value="ECO:0007669"/>
    <property type="project" value="TreeGrafter"/>
</dbReference>
<dbReference type="EMBL" id="KV891753">
    <property type="protein sequence ID" value="OON22501.1"/>
    <property type="molecule type" value="Genomic_DNA"/>
</dbReference>
<evidence type="ECO:0008006" key="10">
    <source>
        <dbReference type="Google" id="ProtNLM"/>
    </source>
</evidence>
<dbReference type="Gene3D" id="1.20.1510.10">
    <property type="entry name" value="Cation efflux protein transmembrane domain"/>
    <property type="match status" value="1"/>
</dbReference>
<gene>
    <name evidence="8" type="ORF">X801_01594</name>
</gene>
<evidence type="ECO:0000313" key="9">
    <source>
        <dbReference type="Proteomes" id="UP000243686"/>
    </source>
</evidence>
<dbReference type="PANTHER" id="PTHR11562">
    <property type="entry name" value="CATION EFFLUX PROTEIN/ ZINC TRANSPORTER"/>
    <property type="match status" value="1"/>
</dbReference>
<evidence type="ECO:0000256" key="5">
    <source>
        <dbReference type="ARBA" id="ARBA00023136"/>
    </source>
</evidence>
<dbReference type="GO" id="GO:0010043">
    <property type="term" value="P:response to zinc ion"/>
    <property type="evidence" value="ECO:0007669"/>
    <property type="project" value="TreeGrafter"/>
</dbReference>
<evidence type="ECO:0000256" key="2">
    <source>
        <dbReference type="ARBA" id="ARBA00022692"/>
    </source>
</evidence>
<keyword evidence="3" id="KW-0864">Zinc transport</keyword>
<dbReference type="SUPFAM" id="SSF161111">
    <property type="entry name" value="Cation efflux protein transmembrane domain-like"/>
    <property type="match status" value="1"/>
</dbReference>
<name>A0A1S8X729_OPIVI</name>
<keyword evidence="4 7" id="KW-1133">Transmembrane helix</keyword>
<proteinExistence type="predicted"/>
<evidence type="ECO:0000313" key="8">
    <source>
        <dbReference type="EMBL" id="OON22501.1"/>
    </source>
</evidence>
<dbReference type="InterPro" id="IPR027469">
    <property type="entry name" value="Cation_efflux_TMD_sf"/>
</dbReference>
<feature type="region of interest" description="Disordered" evidence="6">
    <location>
        <begin position="1"/>
        <end position="20"/>
    </location>
</feature>
<feature type="compositionally biased region" description="Basic and acidic residues" evidence="6">
    <location>
        <begin position="1"/>
        <end position="10"/>
    </location>
</feature>
<evidence type="ECO:0000256" key="1">
    <source>
        <dbReference type="ARBA" id="ARBA00004141"/>
    </source>
</evidence>
<keyword evidence="3" id="KW-0406">Ion transport</keyword>
<dbReference type="Proteomes" id="UP000243686">
    <property type="component" value="Unassembled WGS sequence"/>
</dbReference>
<evidence type="ECO:0000256" key="7">
    <source>
        <dbReference type="SAM" id="Phobius"/>
    </source>
</evidence>
<evidence type="ECO:0000256" key="4">
    <source>
        <dbReference type="ARBA" id="ARBA00022989"/>
    </source>
</evidence>
<organism evidence="8 9">
    <name type="scientific">Opisthorchis viverrini</name>
    <name type="common">Southeast Asian liver fluke</name>
    <dbReference type="NCBI Taxonomy" id="6198"/>
    <lineage>
        <taxon>Eukaryota</taxon>
        <taxon>Metazoa</taxon>
        <taxon>Spiralia</taxon>
        <taxon>Lophotrochozoa</taxon>
        <taxon>Platyhelminthes</taxon>
        <taxon>Trematoda</taxon>
        <taxon>Digenea</taxon>
        <taxon>Opisthorchiida</taxon>
        <taxon>Opisthorchiata</taxon>
        <taxon>Opisthorchiidae</taxon>
        <taxon>Opisthorchis</taxon>
    </lineage>
</organism>
<keyword evidence="5 7" id="KW-0472">Membrane</keyword>
<comment type="subcellular location">
    <subcellularLocation>
        <location evidence="1">Membrane</location>
        <topology evidence="1">Multi-pass membrane protein</topology>
    </subcellularLocation>
</comment>
<dbReference type="PANTHER" id="PTHR11562:SF17">
    <property type="entry name" value="RE54080P-RELATED"/>
    <property type="match status" value="1"/>
</dbReference>
<feature type="region of interest" description="Disordered" evidence="6">
    <location>
        <begin position="109"/>
        <end position="139"/>
    </location>
</feature>
<dbReference type="AlphaFoldDB" id="A0A1S8X729"/>
<keyword evidence="3" id="KW-0862">Zinc</keyword>
<evidence type="ECO:0000256" key="6">
    <source>
        <dbReference type="SAM" id="MobiDB-lite"/>
    </source>
</evidence>
<protein>
    <recommendedName>
        <fullName evidence="10">Cation efflux family protein</fullName>
    </recommendedName>
</protein>
<keyword evidence="9" id="KW-1185">Reference proteome</keyword>
<accession>A0A1S8X729</accession>
<keyword evidence="3" id="KW-0813">Transport</keyword>
<sequence>MLLTLHDHGHGHSHAAPKETSPLTALSHNHESVHANGTKLDHEKHSHQHGHGGEHVHQVSPKLEQESKRQNITVRAALIHVIGDLVQSVGVMIAAMIIYFRSVGRDTQVTPFSSSSSSTTTNGLPVFSPNCREEECPSE</sequence>
<reference evidence="8 9" key="1">
    <citation type="submission" date="2015-03" db="EMBL/GenBank/DDBJ databases">
        <title>Draft genome of the nematode, Opisthorchis viverrini.</title>
        <authorList>
            <person name="Mitreva M."/>
        </authorList>
    </citation>
    <scope>NUCLEOTIDE SEQUENCE [LARGE SCALE GENOMIC DNA]</scope>
    <source>
        <strain evidence="8">Khon Kaen</strain>
    </source>
</reference>
<feature type="transmembrane region" description="Helical" evidence="7">
    <location>
        <begin position="77"/>
        <end position="100"/>
    </location>
</feature>
<dbReference type="GO" id="GO:0005886">
    <property type="term" value="C:plasma membrane"/>
    <property type="evidence" value="ECO:0007669"/>
    <property type="project" value="TreeGrafter"/>
</dbReference>
<feature type="compositionally biased region" description="Basic and acidic residues" evidence="6">
    <location>
        <begin position="51"/>
        <end position="63"/>
    </location>
</feature>
<dbReference type="InterPro" id="IPR050681">
    <property type="entry name" value="CDF/SLC30A"/>
</dbReference>
<feature type="region of interest" description="Disordered" evidence="6">
    <location>
        <begin position="41"/>
        <end position="63"/>
    </location>
</feature>
<evidence type="ECO:0000256" key="3">
    <source>
        <dbReference type="ARBA" id="ARBA00022906"/>
    </source>
</evidence>